<comment type="caution">
    <text evidence="1">The sequence shown here is derived from an EMBL/GenBank/DDBJ whole genome shotgun (WGS) entry which is preliminary data.</text>
</comment>
<protein>
    <submittedName>
        <fullName evidence="1">Uncharacterized protein</fullName>
    </submittedName>
</protein>
<gene>
    <name evidence="1" type="ORF">PDIGIT_LOCUS7159</name>
</gene>
<dbReference type="AlphaFoldDB" id="A0A9W4UDR8"/>
<organism evidence="1 2">
    <name type="scientific">Periconia digitata</name>
    <dbReference type="NCBI Taxonomy" id="1303443"/>
    <lineage>
        <taxon>Eukaryota</taxon>
        <taxon>Fungi</taxon>
        <taxon>Dikarya</taxon>
        <taxon>Ascomycota</taxon>
        <taxon>Pezizomycotina</taxon>
        <taxon>Dothideomycetes</taxon>
        <taxon>Pleosporomycetidae</taxon>
        <taxon>Pleosporales</taxon>
        <taxon>Massarineae</taxon>
        <taxon>Periconiaceae</taxon>
        <taxon>Periconia</taxon>
    </lineage>
</organism>
<dbReference type="Proteomes" id="UP001152607">
    <property type="component" value="Unassembled WGS sequence"/>
</dbReference>
<reference evidence="1" key="1">
    <citation type="submission" date="2023-01" db="EMBL/GenBank/DDBJ databases">
        <authorList>
            <person name="Van Ghelder C."/>
            <person name="Rancurel C."/>
        </authorList>
    </citation>
    <scope>NUCLEOTIDE SEQUENCE</scope>
    <source>
        <strain evidence="1">CNCM I-4278</strain>
    </source>
</reference>
<keyword evidence="2" id="KW-1185">Reference proteome</keyword>
<evidence type="ECO:0000313" key="2">
    <source>
        <dbReference type="Proteomes" id="UP001152607"/>
    </source>
</evidence>
<evidence type="ECO:0000313" key="1">
    <source>
        <dbReference type="EMBL" id="CAI6334105.1"/>
    </source>
</evidence>
<dbReference type="EMBL" id="CAOQHR010000004">
    <property type="protein sequence ID" value="CAI6334105.1"/>
    <property type="molecule type" value="Genomic_DNA"/>
</dbReference>
<name>A0A9W4UDR8_9PLEO</name>
<accession>A0A9W4UDR8</accession>
<sequence length="76" mass="8427">MAWWANVEHDCDVVFGPGETHFFSLMMRLHSPLSIVRRFTWSVRGVVAAIETQQALAQAGEGLRPPCGLFPEGTRG</sequence>
<proteinExistence type="predicted"/>